<evidence type="ECO:0000256" key="3">
    <source>
        <dbReference type="ARBA" id="ARBA00023274"/>
    </source>
</evidence>
<evidence type="ECO:0000256" key="4">
    <source>
        <dbReference type="ARBA" id="ARBA00035219"/>
    </source>
</evidence>
<keyword evidence="3 5" id="KW-0687">Ribonucleoprotein</keyword>
<dbReference type="SUPFAM" id="SSF50104">
    <property type="entry name" value="Translation proteins SH3-like domain"/>
    <property type="match status" value="1"/>
</dbReference>
<dbReference type="PANTHER" id="PTHR20981">
    <property type="entry name" value="60S RIBOSOMAL PROTEIN L21"/>
    <property type="match status" value="1"/>
</dbReference>
<reference evidence="7" key="1">
    <citation type="submission" date="2010-04" db="EMBL/GenBank/DDBJ databases">
        <title>Complete sequence of Methanocaldococcus infernus ME.</title>
        <authorList>
            <consortium name="US DOE Joint Genome Institute"/>
            <person name="Lucas S."/>
            <person name="Copeland A."/>
            <person name="Lapidus A."/>
            <person name="Cheng J.-F."/>
            <person name="Bruce D."/>
            <person name="Goodwin L."/>
            <person name="Pitluck S."/>
            <person name="Munk A.C."/>
            <person name="Detter J.C."/>
            <person name="Han C."/>
            <person name="Tapia R."/>
            <person name="Land M."/>
            <person name="Hauser L."/>
            <person name="Kyrpides N."/>
            <person name="Mikhailova N."/>
            <person name="Sieprawska-Lupa M."/>
            <person name="Whitman W.B."/>
            <person name="Woyke T."/>
        </authorList>
    </citation>
    <scope>NUCLEOTIDE SEQUENCE [LARGE SCALE GENOMIC DNA]</scope>
    <source>
        <strain evidence="7">ME</strain>
    </source>
</reference>
<evidence type="ECO:0000313" key="8">
    <source>
        <dbReference type="Proteomes" id="UP000002061"/>
    </source>
</evidence>
<dbReference type="OrthoDB" id="6295at2157"/>
<comment type="similarity">
    <text evidence="1 5">Belongs to the eukaryotic ribosomal protein eL21 family.</text>
</comment>
<accession>D5VT32</accession>
<dbReference type="EMBL" id="CP002009">
    <property type="protein sequence ID" value="ADG13735.1"/>
    <property type="molecule type" value="Genomic_DNA"/>
</dbReference>
<protein>
    <recommendedName>
        <fullName evidence="4 5">Large ribosomal subunit protein eL21</fullName>
    </recommendedName>
</protein>
<dbReference type="InterPro" id="IPR022856">
    <property type="entry name" value="Ribosomal_eL21_arc"/>
</dbReference>
<dbReference type="Pfam" id="PF01157">
    <property type="entry name" value="Ribosomal_L21e"/>
    <property type="match status" value="1"/>
</dbReference>
<dbReference type="KEGG" id="mif:Metin_1077"/>
<dbReference type="STRING" id="573063.Metin_1077"/>
<dbReference type="Gene3D" id="2.30.30.70">
    <property type="entry name" value="Ribosomal protein L21"/>
    <property type="match status" value="1"/>
</dbReference>
<organism evidence="7 8">
    <name type="scientific">Methanocaldococcus infernus (strain DSM 11812 / JCM 15783 / ME)</name>
    <dbReference type="NCBI Taxonomy" id="573063"/>
    <lineage>
        <taxon>Archaea</taxon>
        <taxon>Methanobacteriati</taxon>
        <taxon>Methanobacteriota</taxon>
        <taxon>Methanomada group</taxon>
        <taxon>Methanococci</taxon>
        <taxon>Methanococcales</taxon>
        <taxon>Methanocaldococcaceae</taxon>
        <taxon>Methanocaldococcus</taxon>
    </lineage>
</organism>
<gene>
    <name evidence="5" type="primary">rpl21e</name>
    <name evidence="7" type="ordered locus">Metin_1077</name>
</gene>
<name>D5VT32_METIM</name>
<dbReference type="InterPro" id="IPR001147">
    <property type="entry name" value="Ribosomal_eL21"/>
</dbReference>
<dbReference type="GeneID" id="9132095"/>
<evidence type="ECO:0000256" key="5">
    <source>
        <dbReference type="HAMAP-Rule" id="MF_00369"/>
    </source>
</evidence>
<sequence length="100" mass="11428">MVEMSEGFRRKTRKKLTKSPRERGLYPITRALKEYKEGEYVSIVIDPSVHKGMPHPRFHGRTGVVVGKQGRAFLVKVRDGGKYKIIIAFPQHLRPVAKEG</sequence>
<dbReference type="GO" id="GO:1990904">
    <property type="term" value="C:ribonucleoprotein complex"/>
    <property type="evidence" value="ECO:0007669"/>
    <property type="project" value="UniProtKB-KW"/>
</dbReference>
<dbReference type="GO" id="GO:0006412">
    <property type="term" value="P:translation"/>
    <property type="evidence" value="ECO:0007669"/>
    <property type="project" value="UniProtKB-UniRule"/>
</dbReference>
<dbReference type="AlphaFoldDB" id="D5VT32"/>
<dbReference type="HOGENOM" id="CLU_103610_1_1_2"/>
<evidence type="ECO:0000256" key="1">
    <source>
        <dbReference type="ARBA" id="ARBA00008427"/>
    </source>
</evidence>
<dbReference type="Proteomes" id="UP000002061">
    <property type="component" value="Chromosome"/>
</dbReference>
<dbReference type="InterPro" id="IPR036948">
    <property type="entry name" value="Ribosomal_eL21_sf"/>
</dbReference>
<evidence type="ECO:0000256" key="2">
    <source>
        <dbReference type="ARBA" id="ARBA00022980"/>
    </source>
</evidence>
<dbReference type="FunFam" id="2.30.30.70:FF:000001">
    <property type="entry name" value="60S ribosomal protein L21"/>
    <property type="match status" value="1"/>
</dbReference>
<proteinExistence type="inferred from homology"/>
<dbReference type="HAMAP" id="MF_00369">
    <property type="entry name" value="Ribosomal_eL21"/>
    <property type="match status" value="1"/>
</dbReference>
<keyword evidence="8" id="KW-1185">Reference proteome</keyword>
<evidence type="ECO:0000256" key="6">
    <source>
        <dbReference type="SAM" id="MobiDB-lite"/>
    </source>
</evidence>
<dbReference type="PROSITE" id="PS01171">
    <property type="entry name" value="RIBOSOMAL_L21E"/>
    <property type="match status" value="1"/>
</dbReference>
<dbReference type="GO" id="GO:0003735">
    <property type="term" value="F:structural constituent of ribosome"/>
    <property type="evidence" value="ECO:0007669"/>
    <property type="project" value="InterPro"/>
</dbReference>
<dbReference type="GO" id="GO:0005840">
    <property type="term" value="C:ribosome"/>
    <property type="evidence" value="ECO:0007669"/>
    <property type="project" value="UniProtKB-KW"/>
</dbReference>
<keyword evidence="2 5" id="KW-0689">Ribosomal protein</keyword>
<dbReference type="NCBIfam" id="NF003303">
    <property type="entry name" value="PRK04306.1"/>
    <property type="match status" value="1"/>
</dbReference>
<feature type="region of interest" description="Disordered" evidence="6">
    <location>
        <begin position="1"/>
        <end position="22"/>
    </location>
</feature>
<dbReference type="RefSeq" id="WP_013100480.1">
    <property type="nucleotide sequence ID" value="NC_014122.1"/>
</dbReference>
<evidence type="ECO:0000313" key="7">
    <source>
        <dbReference type="EMBL" id="ADG13735.1"/>
    </source>
</evidence>
<dbReference type="eggNOG" id="arCOG04129">
    <property type="taxonomic scope" value="Archaea"/>
</dbReference>
<dbReference type="InterPro" id="IPR018259">
    <property type="entry name" value="Ribosomal_eL21_CS"/>
</dbReference>
<dbReference type="InterPro" id="IPR008991">
    <property type="entry name" value="Translation_prot_SH3-like_sf"/>
</dbReference>